<organism evidence="6 7">
    <name type="scientific">Chondrus crispus</name>
    <name type="common">Carrageen Irish moss</name>
    <name type="synonym">Polymorpha crispa</name>
    <dbReference type="NCBI Taxonomy" id="2769"/>
    <lineage>
        <taxon>Eukaryota</taxon>
        <taxon>Rhodophyta</taxon>
        <taxon>Florideophyceae</taxon>
        <taxon>Rhodymeniophycidae</taxon>
        <taxon>Gigartinales</taxon>
        <taxon>Gigartinaceae</taxon>
        <taxon>Chondrus</taxon>
    </lineage>
</organism>
<dbReference type="Gramene" id="CDF39798">
    <property type="protein sequence ID" value="CDF39798"/>
    <property type="gene ID" value="CHC_T00008995001"/>
</dbReference>
<dbReference type="KEGG" id="ccp:CHC_T00008995001"/>
<dbReference type="GO" id="GO:0043531">
    <property type="term" value="F:ADP binding"/>
    <property type="evidence" value="ECO:0007669"/>
    <property type="project" value="InterPro"/>
</dbReference>
<feature type="repeat" description="WD" evidence="3">
    <location>
        <begin position="1224"/>
        <end position="1256"/>
    </location>
</feature>
<dbReference type="SMART" id="SM00320">
    <property type="entry name" value="WD40"/>
    <property type="match status" value="11"/>
</dbReference>
<reference evidence="7" key="1">
    <citation type="journal article" date="2013" name="Proc. Natl. Acad. Sci. U.S.A.">
        <title>Genome structure and metabolic features in the red seaweed Chondrus crispus shed light on evolution of the Archaeplastida.</title>
        <authorList>
            <person name="Collen J."/>
            <person name="Porcel B."/>
            <person name="Carre W."/>
            <person name="Ball S.G."/>
            <person name="Chaparro C."/>
            <person name="Tonon T."/>
            <person name="Barbeyron T."/>
            <person name="Michel G."/>
            <person name="Noel B."/>
            <person name="Valentin K."/>
            <person name="Elias M."/>
            <person name="Artiguenave F."/>
            <person name="Arun A."/>
            <person name="Aury J.M."/>
            <person name="Barbosa-Neto J.F."/>
            <person name="Bothwell J.H."/>
            <person name="Bouget F.Y."/>
            <person name="Brillet L."/>
            <person name="Cabello-Hurtado F."/>
            <person name="Capella-Gutierrez S."/>
            <person name="Charrier B."/>
            <person name="Cladiere L."/>
            <person name="Cock J.M."/>
            <person name="Coelho S.M."/>
            <person name="Colleoni C."/>
            <person name="Czjzek M."/>
            <person name="Da Silva C."/>
            <person name="Delage L."/>
            <person name="Denoeud F."/>
            <person name="Deschamps P."/>
            <person name="Dittami S.M."/>
            <person name="Gabaldon T."/>
            <person name="Gachon C.M."/>
            <person name="Groisillier A."/>
            <person name="Herve C."/>
            <person name="Jabbari K."/>
            <person name="Katinka M."/>
            <person name="Kloareg B."/>
            <person name="Kowalczyk N."/>
            <person name="Labadie K."/>
            <person name="Leblanc C."/>
            <person name="Lopez P.J."/>
            <person name="McLachlan D.H."/>
            <person name="Meslet-Cladiere L."/>
            <person name="Moustafa A."/>
            <person name="Nehr Z."/>
            <person name="Nyvall Collen P."/>
            <person name="Panaud O."/>
            <person name="Partensky F."/>
            <person name="Poulain J."/>
            <person name="Rensing S.A."/>
            <person name="Rousvoal S."/>
            <person name="Samson G."/>
            <person name="Symeonidi A."/>
            <person name="Weissenbach J."/>
            <person name="Zambounis A."/>
            <person name="Wincker P."/>
            <person name="Boyen C."/>
        </authorList>
    </citation>
    <scope>NUCLEOTIDE SEQUENCE [LARGE SCALE GENOMIC DNA]</scope>
    <source>
        <strain evidence="7">cv. Stackhouse</strain>
    </source>
</reference>
<dbReference type="Gene3D" id="3.40.50.300">
    <property type="entry name" value="P-loop containing nucleotide triphosphate hydrolases"/>
    <property type="match status" value="1"/>
</dbReference>
<feature type="region of interest" description="Disordered" evidence="4">
    <location>
        <begin position="747"/>
        <end position="793"/>
    </location>
</feature>
<dbReference type="InterPro" id="IPR042197">
    <property type="entry name" value="Apaf_helical"/>
</dbReference>
<dbReference type="GeneID" id="17317815"/>
<feature type="domain" description="NB-ARC" evidence="5">
    <location>
        <begin position="73"/>
        <end position="207"/>
    </location>
</feature>
<evidence type="ECO:0000256" key="2">
    <source>
        <dbReference type="ARBA" id="ARBA00022737"/>
    </source>
</evidence>
<feature type="repeat" description="WD" evidence="3">
    <location>
        <begin position="1052"/>
        <end position="1084"/>
    </location>
</feature>
<dbReference type="EMBL" id="HG002074">
    <property type="protein sequence ID" value="CDF39798.1"/>
    <property type="molecule type" value="Genomic_DNA"/>
</dbReference>
<dbReference type="PROSITE" id="PS50082">
    <property type="entry name" value="WD_REPEATS_2"/>
    <property type="match status" value="11"/>
</dbReference>
<evidence type="ECO:0000313" key="7">
    <source>
        <dbReference type="Proteomes" id="UP000012073"/>
    </source>
</evidence>
<name>R7QPT1_CHOCR</name>
<feature type="repeat" description="WD" evidence="3">
    <location>
        <begin position="1181"/>
        <end position="1213"/>
    </location>
</feature>
<protein>
    <submittedName>
        <fullName evidence="6">WD40-repeat containing protein</fullName>
    </submittedName>
</protein>
<dbReference type="SUPFAM" id="SSF50978">
    <property type="entry name" value="WD40 repeat-like"/>
    <property type="match status" value="2"/>
</dbReference>
<evidence type="ECO:0000256" key="4">
    <source>
        <dbReference type="SAM" id="MobiDB-lite"/>
    </source>
</evidence>
<dbReference type="Pfam" id="PF00931">
    <property type="entry name" value="NB-ARC"/>
    <property type="match status" value="1"/>
</dbReference>
<dbReference type="InterPro" id="IPR002182">
    <property type="entry name" value="NB-ARC"/>
</dbReference>
<dbReference type="PROSITE" id="PS50294">
    <property type="entry name" value="WD_REPEATS_REGION"/>
    <property type="match status" value="10"/>
</dbReference>
<dbReference type="PANTHER" id="PTHR44129">
    <property type="entry name" value="WD REPEAT-CONTAINING PROTEIN POP1"/>
    <property type="match status" value="1"/>
</dbReference>
<dbReference type="PhylomeDB" id="R7QPT1"/>
<keyword evidence="7" id="KW-1185">Reference proteome</keyword>
<dbReference type="InterPro" id="IPR020472">
    <property type="entry name" value="WD40_PAC1"/>
</dbReference>
<evidence type="ECO:0000256" key="3">
    <source>
        <dbReference type="PROSITE-ProRule" id="PRU00221"/>
    </source>
</evidence>
<dbReference type="Gene3D" id="2.130.10.10">
    <property type="entry name" value="YVTN repeat-like/Quinoprotein amine dehydrogenase"/>
    <property type="match status" value="4"/>
</dbReference>
<dbReference type="InterPro" id="IPR001680">
    <property type="entry name" value="WD40_rpt"/>
</dbReference>
<feature type="repeat" description="WD" evidence="3">
    <location>
        <begin position="1095"/>
        <end position="1136"/>
    </location>
</feature>
<feature type="repeat" description="WD" evidence="3">
    <location>
        <begin position="1138"/>
        <end position="1170"/>
    </location>
</feature>
<dbReference type="PROSITE" id="PS00678">
    <property type="entry name" value="WD_REPEATS_1"/>
    <property type="match status" value="1"/>
</dbReference>
<feature type="repeat" description="WD" evidence="3">
    <location>
        <begin position="966"/>
        <end position="1007"/>
    </location>
</feature>
<feature type="compositionally biased region" description="Low complexity" evidence="4">
    <location>
        <begin position="775"/>
        <end position="793"/>
    </location>
</feature>
<dbReference type="CDD" id="cd00200">
    <property type="entry name" value="WD40"/>
    <property type="match status" value="2"/>
</dbReference>
<keyword evidence="1 3" id="KW-0853">WD repeat</keyword>
<dbReference type="InterPro" id="IPR027417">
    <property type="entry name" value="P-loop_NTPase"/>
</dbReference>
<dbReference type="Proteomes" id="UP000012073">
    <property type="component" value="Unassembled WGS sequence"/>
</dbReference>
<dbReference type="InterPro" id="IPR015943">
    <property type="entry name" value="WD40/YVTN_repeat-like_dom_sf"/>
</dbReference>
<feature type="repeat" description="WD" evidence="3">
    <location>
        <begin position="1267"/>
        <end position="1308"/>
    </location>
</feature>
<dbReference type="OrthoDB" id="538223at2759"/>
<dbReference type="STRING" id="2769.R7QPT1"/>
<keyword evidence="2" id="KW-0677">Repeat</keyword>
<dbReference type="Gene3D" id="1.10.8.430">
    <property type="entry name" value="Helical domain of apoptotic protease-activating factors"/>
    <property type="match status" value="1"/>
</dbReference>
<gene>
    <name evidence="6" type="ORF">CHC_T00008995001</name>
</gene>
<dbReference type="RefSeq" id="XP_005710092.1">
    <property type="nucleotide sequence ID" value="XM_005710035.1"/>
</dbReference>
<evidence type="ECO:0000313" key="6">
    <source>
        <dbReference type="EMBL" id="CDF39798.1"/>
    </source>
</evidence>
<proteinExistence type="predicted"/>
<evidence type="ECO:0000256" key="1">
    <source>
        <dbReference type="ARBA" id="ARBA00022574"/>
    </source>
</evidence>
<evidence type="ECO:0000259" key="5">
    <source>
        <dbReference type="Pfam" id="PF00931"/>
    </source>
</evidence>
<dbReference type="Pfam" id="PF00400">
    <property type="entry name" value="WD40"/>
    <property type="match status" value="10"/>
</dbReference>
<feature type="repeat" description="WD" evidence="3">
    <location>
        <begin position="923"/>
        <end position="955"/>
    </location>
</feature>
<feature type="repeat" description="WD" evidence="3">
    <location>
        <begin position="837"/>
        <end position="878"/>
    </location>
</feature>
<sequence>MEAVRTELHVISEVRLQRSGKEVFIPSFSAEHNPPSVYVDLGSVENHPAPDTFERKLKAAVLRNGSTSHVGATAVGQAGVGKTCALRAISLDREIVARFPGGVYFSTLGQDAREGQLKQELCNAVKVSGGREEGGRLSKEADLNVVLAGVQSWFANRVCLFIFDDVWTRNNNDKKILLKLSRLANTAVIDGEPRSRVLYSTRDPSLTHLGEPVRFSARENRGEAARNILVHTSGASLSEVENEISREAFCEILDTCRGLPLALNIAGVNVKQWRGDRVGDIPELWVSYLQQIEEDKEPRAIGAKEPEDEYESLHTMLRSSIRSLDSNGRREGVSFGEMHRGLCVMKKQDVIPLTVLRDLWETGDVRSAEKYAREMNSVGLVDIHFEVKSKSVEMGVRLHDLTHDFAMHEAKQMEGSSWNQKWYRKVVDSYRKEREVVEAVVEDQGAQASDAREQYFFENICRLLLKGEMMNELRGLLVSARWVIKVLLRKAVWQLEAAVKDVTEVSRQGTGTIGTAGTAEDEGLSTIGLVMKAARLSAPFCDEHVAGICFQLYDRTMHKRELRGVEAFLSEIKLFAPQPWLLPLRPCLPRAGERLLETFKTPALLRNVAFDSDGTVVGWAYGGEVTAALKVFTFTQQGSVVKRISNNVYGGWRSDEGETVMQEETETEISRPCQVLEEGREAAQGSLCQDEASAEVARPSVEVPEERLQRTERKNWIARVGHDIKKKVGACYCLRKGCEVVSTSENVAQDSESRIRSTSGLSGAGRVSATGAHDSVSGSSGAESEGGTSISESVTRCMGRRVTAAFVSGNGSHAILGYDNGAVVVLCMKRKEIIQCFKGHLDEITAVAMSGDGKRVASGSYDGTERVWNVETGLQIGDTMTGHTARVMSVAMSGDGKRVVSGSSDRTVRVWDGETGCQIGETMTGHTAGITSVAMSGDGKRVVSGSHDKTVRVWDGETGCQIGETMTGHTRGVMSVAMNGDGKRVVSGSWDNTVRVWDGETGCQIVETMTGHTDWVRSVAMSGDGKRVVSGSSDRTVRVWDGETGCQIGETMTGHTAGITSVAMNGDGKRVVSGSSDRTVRVWDGKTGCQVGETMTGHTDWVRSVAMNGDGKRVVSGSWDKTVRLWDSETGCQIRETMTGHTDWVRSVAMNGDGKRVVSGSDDKTVRVWDGETGCQVGETMTGHTAGITNVAMSGDGKRVVSGSWDKTVRVWDGERGVKIGETMTGHTAGITSVAMSGDGKRVVSGSSDRTLRVWDGETGCQVGETMIGHTDRVTSVAMSGDGKRIWSRGAGGTLRGWKQRSSVLDMSMTESGIWVLETCGICEVSDKVILKQGDGSEITLAHLECSVMDFVVNMECETVVVGIRNGSVGIMSVISSDDASR</sequence>
<feature type="compositionally biased region" description="Polar residues" evidence="4">
    <location>
        <begin position="747"/>
        <end position="761"/>
    </location>
</feature>
<feature type="repeat" description="WD" evidence="3">
    <location>
        <begin position="880"/>
        <end position="912"/>
    </location>
</feature>
<dbReference type="InterPro" id="IPR019775">
    <property type="entry name" value="WD40_repeat_CS"/>
</dbReference>
<dbReference type="PRINTS" id="PR00320">
    <property type="entry name" value="GPROTEINBRPT"/>
</dbReference>
<dbReference type="InterPro" id="IPR036322">
    <property type="entry name" value="WD40_repeat_dom_sf"/>
</dbReference>
<dbReference type="SUPFAM" id="SSF52540">
    <property type="entry name" value="P-loop containing nucleoside triphosphate hydrolases"/>
    <property type="match status" value="1"/>
</dbReference>
<feature type="repeat" description="WD" evidence="3">
    <location>
        <begin position="1009"/>
        <end position="1041"/>
    </location>
</feature>
<accession>R7QPT1</accession>
<dbReference type="InterPro" id="IPR050349">
    <property type="entry name" value="WD_LIS1/nudF_dynein_reg"/>
</dbReference>